<dbReference type="NCBIfam" id="TIGR02937">
    <property type="entry name" value="sigma70-ECF"/>
    <property type="match status" value="1"/>
</dbReference>
<dbReference type="SUPFAM" id="SSF88659">
    <property type="entry name" value="Sigma3 and sigma4 domains of RNA polymerase sigma factors"/>
    <property type="match status" value="1"/>
</dbReference>
<dbReference type="Pfam" id="PF04542">
    <property type="entry name" value="Sigma70_r2"/>
    <property type="match status" value="1"/>
</dbReference>
<reference evidence="8 9" key="1">
    <citation type="journal article" date="2019" name="Sci. Rep.">
        <title>Sulfobacillus thermotolerans: new insights into resistance and metabolic capacities of acidophilic chemolithotrophs.</title>
        <authorList>
            <person name="Panyushkina A.E."/>
            <person name="Babenko V.V."/>
            <person name="Nikitina A.S."/>
            <person name="Selezneva O.V."/>
            <person name="Tsaplina I.A."/>
            <person name="Letarova M.A."/>
            <person name="Kostryukova E.S."/>
            <person name="Letarov A.V."/>
        </authorList>
    </citation>
    <scope>NUCLEOTIDE SEQUENCE [LARGE SCALE GENOMIC DNA]</scope>
    <source>
        <strain evidence="8 9">Kr1</strain>
    </source>
</reference>
<dbReference type="CDD" id="cd06171">
    <property type="entry name" value="Sigma70_r4"/>
    <property type="match status" value="1"/>
</dbReference>
<comment type="similarity">
    <text evidence="1">Belongs to the sigma-70 factor family. ECF subfamily.</text>
</comment>
<evidence type="ECO:0000259" key="7">
    <source>
        <dbReference type="Pfam" id="PF08281"/>
    </source>
</evidence>
<evidence type="ECO:0000256" key="1">
    <source>
        <dbReference type="ARBA" id="ARBA00010641"/>
    </source>
</evidence>
<dbReference type="SUPFAM" id="SSF88946">
    <property type="entry name" value="Sigma2 domain of RNA polymerase sigma factors"/>
    <property type="match status" value="1"/>
</dbReference>
<evidence type="ECO:0000256" key="4">
    <source>
        <dbReference type="ARBA" id="ARBA00023125"/>
    </source>
</evidence>
<evidence type="ECO:0008006" key="10">
    <source>
        <dbReference type="Google" id="ProtNLM"/>
    </source>
</evidence>
<dbReference type="Gene3D" id="1.10.10.10">
    <property type="entry name" value="Winged helix-like DNA-binding domain superfamily/Winged helix DNA-binding domain"/>
    <property type="match status" value="1"/>
</dbReference>
<dbReference type="Proteomes" id="UP000325292">
    <property type="component" value="Chromosome"/>
</dbReference>
<evidence type="ECO:0000313" key="9">
    <source>
        <dbReference type="Proteomes" id="UP000325292"/>
    </source>
</evidence>
<keyword evidence="4" id="KW-0238">DNA-binding</keyword>
<dbReference type="InterPro" id="IPR007627">
    <property type="entry name" value="RNA_pol_sigma70_r2"/>
</dbReference>
<dbReference type="Gene3D" id="1.10.1740.10">
    <property type="match status" value="1"/>
</dbReference>
<sequence length="197" mass="22972">MTDWELIQQYREGTTNALGELFDRHQGQLYRLAQRMLGNADEAEDAVSEIWMRVMKHIPQYRHDAQFSTWLYRLAINYLIDTSRKRVRDSLLYINSEMRIPSSEDPDLHCEKRFQSALVHHALGQLSPAQRMLIIMRDLENMPLKEMASALDIPLSAVKSRLRRARQAFKRIASQDQRIPGQEAVGTARLTYQGFLQ</sequence>
<accession>A0ABM6RQ59</accession>
<evidence type="ECO:0000259" key="6">
    <source>
        <dbReference type="Pfam" id="PF04542"/>
    </source>
</evidence>
<dbReference type="PANTHER" id="PTHR43133">
    <property type="entry name" value="RNA POLYMERASE ECF-TYPE SIGMA FACTO"/>
    <property type="match status" value="1"/>
</dbReference>
<keyword evidence="5" id="KW-0804">Transcription</keyword>
<dbReference type="InterPro" id="IPR014284">
    <property type="entry name" value="RNA_pol_sigma-70_dom"/>
</dbReference>
<keyword evidence="9" id="KW-1185">Reference proteome</keyword>
<keyword evidence="2" id="KW-0805">Transcription regulation</keyword>
<protein>
    <recommendedName>
        <fullName evidence="10">RNA polymerase subunit sigma-24</fullName>
    </recommendedName>
</protein>
<dbReference type="InterPro" id="IPR013325">
    <property type="entry name" value="RNA_pol_sigma_r2"/>
</dbReference>
<dbReference type="Pfam" id="PF08281">
    <property type="entry name" value="Sigma70_r4_2"/>
    <property type="match status" value="1"/>
</dbReference>
<dbReference type="InterPro" id="IPR013324">
    <property type="entry name" value="RNA_pol_sigma_r3/r4-like"/>
</dbReference>
<feature type="domain" description="RNA polymerase sigma factor 70 region 4 type 2" evidence="7">
    <location>
        <begin position="118"/>
        <end position="168"/>
    </location>
</feature>
<proteinExistence type="inferred from homology"/>
<dbReference type="InterPro" id="IPR036388">
    <property type="entry name" value="WH-like_DNA-bd_sf"/>
</dbReference>
<evidence type="ECO:0000256" key="3">
    <source>
        <dbReference type="ARBA" id="ARBA00023082"/>
    </source>
</evidence>
<dbReference type="InterPro" id="IPR039425">
    <property type="entry name" value="RNA_pol_sigma-70-like"/>
</dbReference>
<gene>
    <name evidence="8" type="ORF">BXT84_06015</name>
</gene>
<feature type="domain" description="RNA polymerase sigma-70 region 2" evidence="6">
    <location>
        <begin position="21"/>
        <end position="88"/>
    </location>
</feature>
<dbReference type="EMBL" id="CP019454">
    <property type="protein sequence ID" value="AUW93551.1"/>
    <property type="molecule type" value="Genomic_DNA"/>
</dbReference>
<dbReference type="InterPro" id="IPR013249">
    <property type="entry name" value="RNA_pol_sigma70_r4_t2"/>
</dbReference>
<evidence type="ECO:0000313" key="8">
    <source>
        <dbReference type="EMBL" id="AUW93551.1"/>
    </source>
</evidence>
<dbReference type="PANTHER" id="PTHR43133:SF8">
    <property type="entry name" value="RNA POLYMERASE SIGMA FACTOR HI_1459-RELATED"/>
    <property type="match status" value="1"/>
</dbReference>
<evidence type="ECO:0000256" key="2">
    <source>
        <dbReference type="ARBA" id="ARBA00023015"/>
    </source>
</evidence>
<organism evidence="8 9">
    <name type="scientific">Sulfobacillus thermotolerans</name>
    <dbReference type="NCBI Taxonomy" id="338644"/>
    <lineage>
        <taxon>Bacteria</taxon>
        <taxon>Bacillati</taxon>
        <taxon>Bacillota</taxon>
        <taxon>Clostridia</taxon>
        <taxon>Eubacteriales</taxon>
        <taxon>Clostridiales Family XVII. Incertae Sedis</taxon>
        <taxon>Sulfobacillus</taxon>
    </lineage>
</organism>
<evidence type="ECO:0000256" key="5">
    <source>
        <dbReference type="ARBA" id="ARBA00023163"/>
    </source>
</evidence>
<name>A0ABM6RQ59_9FIRM</name>
<keyword evidence="3" id="KW-0731">Sigma factor</keyword>